<protein>
    <submittedName>
        <fullName evidence="1">Uncharacterized protein</fullName>
    </submittedName>
</protein>
<proteinExistence type="predicted"/>
<dbReference type="AlphaFoldDB" id="A0A1R4A792"/>
<evidence type="ECO:0000313" key="2">
    <source>
        <dbReference type="Proteomes" id="UP000187822"/>
    </source>
</evidence>
<evidence type="ECO:0000313" key="1">
    <source>
        <dbReference type="EMBL" id="SJK84824.1"/>
    </source>
</evidence>
<organism evidence="1 2">
    <name type="scientific">Cuniculiplasma divulgatum</name>
    <dbReference type="NCBI Taxonomy" id="1673428"/>
    <lineage>
        <taxon>Archaea</taxon>
        <taxon>Methanobacteriati</taxon>
        <taxon>Thermoplasmatota</taxon>
        <taxon>Thermoplasmata</taxon>
        <taxon>Thermoplasmatales</taxon>
        <taxon>Cuniculiplasmataceae</taxon>
        <taxon>Cuniculiplasma</taxon>
    </lineage>
</organism>
<reference evidence="2" key="1">
    <citation type="submission" date="2016-06" db="EMBL/GenBank/DDBJ databases">
        <authorList>
            <person name="Toshchakov V.S."/>
        </authorList>
    </citation>
    <scope>NUCLEOTIDE SEQUENCE [LARGE SCALE GENOMIC DNA]</scope>
    <source>
        <strain>PM4 (JCM 30641</strain>
        <strain evidence="2">\VKM B-2940)</strain>
    </source>
</reference>
<sequence length="66" mass="7757">MLDICIKLKLTLTCTITELEQYDNNIMEKNRYMDSMGKAIYRIMGVFMKSKYSAEEKSQIVMESFS</sequence>
<dbReference type="EMBL" id="LT719092">
    <property type="protein sequence ID" value="SJK84824.1"/>
    <property type="molecule type" value="Genomic_DNA"/>
</dbReference>
<accession>A0A1R4A792</accession>
<name>A0A1R4A792_9ARCH</name>
<dbReference type="Proteomes" id="UP000187822">
    <property type="component" value="Chromosome I"/>
</dbReference>
<keyword evidence="2" id="KW-1185">Reference proteome</keyword>
<dbReference type="KEGG" id="cdiv:CPM_0989"/>
<gene>
    <name evidence="1" type="ORF">CPM_0989</name>
</gene>